<evidence type="ECO:0000313" key="2">
    <source>
        <dbReference type="Proteomes" id="UP000650467"/>
    </source>
</evidence>
<name>A0A835VNU5_CHLIN</name>
<proteinExistence type="predicted"/>
<dbReference type="Gene3D" id="1.10.472.10">
    <property type="entry name" value="Cyclin-like"/>
    <property type="match status" value="1"/>
</dbReference>
<reference evidence="1" key="1">
    <citation type="journal article" date="2020" name="bioRxiv">
        <title>Comparative genomics of Chlamydomonas.</title>
        <authorList>
            <person name="Craig R.J."/>
            <person name="Hasan A.R."/>
            <person name="Ness R.W."/>
            <person name="Keightley P.D."/>
        </authorList>
    </citation>
    <scope>NUCLEOTIDE SEQUENCE</scope>
    <source>
        <strain evidence="1">SAG 7.73</strain>
    </source>
</reference>
<dbReference type="AlphaFoldDB" id="A0A835VNU5"/>
<dbReference type="Proteomes" id="UP000650467">
    <property type="component" value="Unassembled WGS sequence"/>
</dbReference>
<evidence type="ECO:0000313" key="1">
    <source>
        <dbReference type="EMBL" id="KAG2423717.1"/>
    </source>
</evidence>
<sequence length="316" mass="33721">MAHFNSVDREFVVRKDLDDDGTGSVTLRVRPYDGWDDVQSLIYNAPELPIKRPEDEELYEYEIEAVLPPALQSDPGAGEPPPELDPLAALLGAGPAKPPRAAEQKRANMERYREEVLQAERAVLHTLGFLLDVQHPYTIAAVALWLANLMNTDDDGRHHSRLRQGRSFFEQLQITPDRARWRPLAAAVRQACGPLAAVQPPAVNAAAAAVDSDWQEGARTGLSLAVLLLLAMARLVDGIPSAGDECVCDAAAAAAAVSAARLSWLKADPGSSGCDDCGCGGCGCVLHISGGTAGSHALHRPLEAEEPPRGGSVYSQ</sequence>
<dbReference type="OrthoDB" id="10264655at2759"/>
<accession>A0A835VNU5</accession>
<dbReference type="EMBL" id="JAEHOC010000075">
    <property type="protein sequence ID" value="KAG2423717.1"/>
    <property type="molecule type" value="Genomic_DNA"/>
</dbReference>
<keyword evidence="2" id="KW-1185">Reference proteome</keyword>
<gene>
    <name evidence="1" type="ORF">HXX76_015107</name>
</gene>
<organism evidence="1 2">
    <name type="scientific">Chlamydomonas incerta</name>
    <dbReference type="NCBI Taxonomy" id="51695"/>
    <lineage>
        <taxon>Eukaryota</taxon>
        <taxon>Viridiplantae</taxon>
        <taxon>Chlorophyta</taxon>
        <taxon>core chlorophytes</taxon>
        <taxon>Chlorophyceae</taxon>
        <taxon>CS clade</taxon>
        <taxon>Chlamydomonadales</taxon>
        <taxon>Chlamydomonadaceae</taxon>
        <taxon>Chlamydomonas</taxon>
    </lineage>
</organism>
<comment type="caution">
    <text evidence="1">The sequence shown here is derived from an EMBL/GenBank/DDBJ whole genome shotgun (WGS) entry which is preliminary data.</text>
</comment>
<protein>
    <submittedName>
        <fullName evidence="1">Uncharacterized protein</fullName>
    </submittedName>
</protein>